<reference evidence="1" key="1">
    <citation type="journal article" date="2018" name="DNA Res.">
        <title>Multiple hybrid de novo genome assembly of finger millet, an orphan allotetraploid crop.</title>
        <authorList>
            <person name="Hatakeyama M."/>
            <person name="Aluri S."/>
            <person name="Balachadran M.T."/>
            <person name="Sivarajan S.R."/>
            <person name="Patrignani A."/>
            <person name="Gruter S."/>
            <person name="Poveda L."/>
            <person name="Shimizu-Inatsugi R."/>
            <person name="Baeten J."/>
            <person name="Francoijs K.J."/>
            <person name="Nataraja K.N."/>
            <person name="Reddy Y.A.N."/>
            <person name="Phadnis S."/>
            <person name="Ravikumar R.L."/>
            <person name="Schlapbach R."/>
            <person name="Sreeman S.M."/>
            <person name="Shimizu K.K."/>
        </authorList>
    </citation>
    <scope>NUCLEOTIDE SEQUENCE</scope>
</reference>
<reference evidence="1" key="2">
    <citation type="submission" date="2021-12" db="EMBL/GenBank/DDBJ databases">
        <title>Resequencing data analysis of finger millet.</title>
        <authorList>
            <person name="Hatakeyama M."/>
            <person name="Aluri S."/>
            <person name="Balachadran M.T."/>
            <person name="Sivarajan S.R."/>
            <person name="Poveda L."/>
            <person name="Shimizu-Inatsugi R."/>
            <person name="Schlapbach R."/>
            <person name="Sreeman S.M."/>
            <person name="Shimizu K.K."/>
        </authorList>
    </citation>
    <scope>NUCLEOTIDE SEQUENCE</scope>
</reference>
<gene>
    <name evidence="1" type="primary">ga28785</name>
    <name evidence="1" type="ORF">PR202_ga28785</name>
</gene>
<keyword evidence="2" id="KW-1185">Reference proteome</keyword>
<dbReference type="Proteomes" id="UP001054889">
    <property type="component" value="Unassembled WGS sequence"/>
</dbReference>
<evidence type="ECO:0000313" key="1">
    <source>
        <dbReference type="EMBL" id="GJN10670.1"/>
    </source>
</evidence>
<sequence>MAGVVGTAAAAMRCMNPACGAPAPAAGGDWRKGWPLRSGGLALLCDKCGYGLSPLCPLCLSDPPAAPGLQAQLRFRLQFCYLEFIMFRLAYEQLVFCDIFHQKESGWRDCSFCGKVRCSSIVCKFLRKLYCNSAQMMFCYFSVSIADALLPRTLMIYLMGEEFNVSLA</sequence>
<protein>
    <submittedName>
        <fullName evidence="1">Uncharacterized protein</fullName>
    </submittedName>
</protein>
<accession>A0AAV5DJP5</accession>
<organism evidence="1 2">
    <name type="scientific">Eleusine coracana subsp. coracana</name>
    <dbReference type="NCBI Taxonomy" id="191504"/>
    <lineage>
        <taxon>Eukaryota</taxon>
        <taxon>Viridiplantae</taxon>
        <taxon>Streptophyta</taxon>
        <taxon>Embryophyta</taxon>
        <taxon>Tracheophyta</taxon>
        <taxon>Spermatophyta</taxon>
        <taxon>Magnoliopsida</taxon>
        <taxon>Liliopsida</taxon>
        <taxon>Poales</taxon>
        <taxon>Poaceae</taxon>
        <taxon>PACMAD clade</taxon>
        <taxon>Chloridoideae</taxon>
        <taxon>Cynodonteae</taxon>
        <taxon>Eleusininae</taxon>
        <taxon>Eleusine</taxon>
    </lineage>
</organism>
<evidence type="ECO:0000313" key="2">
    <source>
        <dbReference type="Proteomes" id="UP001054889"/>
    </source>
</evidence>
<dbReference type="EMBL" id="BQKI01000018">
    <property type="protein sequence ID" value="GJN10670.1"/>
    <property type="molecule type" value="Genomic_DNA"/>
</dbReference>
<dbReference type="PANTHER" id="PTHR46245:SF2">
    <property type="entry name" value="B3 DOMAIN-CONTAINING TRANSCRIPTION REPRESSOR VAL2"/>
    <property type="match status" value="1"/>
</dbReference>
<comment type="caution">
    <text evidence="1">The sequence shown here is derived from an EMBL/GenBank/DDBJ whole genome shotgun (WGS) entry which is preliminary data.</text>
</comment>
<proteinExistence type="predicted"/>
<dbReference type="PANTHER" id="PTHR46245">
    <property type="entry name" value="B3 DOMAIN-CONTAINING PROTEIN OS07G0563300"/>
    <property type="match status" value="1"/>
</dbReference>
<dbReference type="AlphaFoldDB" id="A0AAV5DJP5"/>
<name>A0AAV5DJP5_ELECO</name>